<evidence type="ECO:0000256" key="5">
    <source>
        <dbReference type="ARBA" id="ARBA00023136"/>
    </source>
</evidence>
<dbReference type="Pfam" id="PF01594">
    <property type="entry name" value="AI-2E_transport"/>
    <property type="match status" value="1"/>
</dbReference>
<evidence type="ECO:0000256" key="2">
    <source>
        <dbReference type="ARBA" id="ARBA00009773"/>
    </source>
</evidence>
<evidence type="ECO:0000313" key="10">
    <source>
        <dbReference type="Proteomes" id="UP000674425"/>
    </source>
</evidence>
<organism evidence="8 9">
    <name type="scientific">Paraburkholderia aspalathi</name>
    <dbReference type="NCBI Taxonomy" id="1324617"/>
    <lineage>
        <taxon>Bacteria</taxon>
        <taxon>Pseudomonadati</taxon>
        <taxon>Pseudomonadota</taxon>
        <taxon>Betaproteobacteria</taxon>
        <taxon>Burkholderiales</taxon>
        <taxon>Burkholderiaceae</taxon>
        <taxon>Paraburkholderia</taxon>
    </lineage>
</organism>
<sequence>MRFYPMPTRVGASALTLIPYSCRPAGWNLNHPESSGHDDTREITLQQNSSILTPVQRRAFIWLAIALVVGILLWLLSPVLTPFLLGAILAYILQPGVAWMVRRRVPRGLAALLMMLLFSLLMTLLVLLVLAVIQKEGPQLKQQVPVLFAHVSAWLQPKLALLGLADSLDFASIRDLVMGQLEGSAQQVALYVWTSVRTSGNVMMTVVGNLVMVPLVLFYLLYDWNRMLARMQSTVPRRWLDKTLQLARDMDQMLSQYLRGQLLVMGVLAVYYAIALTIAGFEIALPVGIFTGLAVFIPYIGFATGLALALLAALLQFGDWYGFGAVALIYGVGQIVESFYLTPRLVGERIGLHPLAVIFALLAFGQLFGFFGVLLALPVSAILSVAMRELRQSYLTSTLYNN</sequence>
<dbReference type="InterPro" id="IPR002549">
    <property type="entry name" value="AI-2E-like"/>
</dbReference>
<reference evidence="7 10" key="2">
    <citation type="submission" date="2021-02" db="EMBL/GenBank/DDBJ databases">
        <authorList>
            <person name="Vanwijnsberghe S."/>
        </authorList>
    </citation>
    <scope>NUCLEOTIDE SEQUENCE [LARGE SCALE GENOMIC DNA]</scope>
    <source>
        <strain evidence="7 10">R-69658</strain>
    </source>
</reference>
<dbReference type="Proteomes" id="UP000674425">
    <property type="component" value="Unassembled WGS sequence"/>
</dbReference>
<feature type="transmembrane region" description="Helical" evidence="6">
    <location>
        <begin position="356"/>
        <end position="383"/>
    </location>
</feature>
<dbReference type="EMBL" id="FPBH01000033">
    <property type="protein sequence ID" value="SFU25180.1"/>
    <property type="molecule type" value="Genomic_DNA"/>
</dbReference>
<protein>
    <submittedName>
        <fullName evidence="8">Predicted PurR-regulated permease PerM</fullName>
    </submittedName>
    <submittedName>
        <fullName evidence="7">Transport protein</fullName>
    </submittedName>
</protein>
<dbReference type="EMBL" id="CAJNAU010000018">
    <property type="protein sequence ID" value="CAE6744715.1"/>
    <property type="molecule type" value="Genomic_DNA"/>
</dbReference>
<dbReference type="GO" id="GO:0055085">
    <property type="term" value="P:transmembrane transport"/>
    <property type="evidence" value="ECO:0007669"/>
    <property type="project" value="TreeGrafter"/>
</dbReference>
<comment type="similarity">
    <text evidence="2">Belongs to the autoinducer-2 exporter (AI-2E) (TC 2.A.86) family.</text>
</comment>
<keyword evidence="10" id="KW-1185">Reference proteome</keyword>
<feature type="transmembrane region" description="Helical" evidence="6">
    <location>
        <begin position="59"/>
        <end position="77"/>
    </location>
</feature>
<evidence type="ECO:0000313" key="8">
    <source>
        <dbReference type="EMBL" id="SFU25180.1"/>
    </source>
</evidence>
<feature type="transmembrane region" description="Helical" evidence="6">
    <location>
        <begin position="262"/>
        <end position="281"/>
    </location>
</feature>
<evidence type="ECO:0000313" key="7">
    <source>
        <dbReference type="EMBL" id="CAE6744715.1"/>
    </source>
</evidence>
<feature type="transmembrane region" description="Helical" evidence="6">
    <location>
        <begin position="108"/>
        <end position="133"/>
    </location>
</feature>
<feature type="transmembrane region" description="Helical" evidence="6">
    <location>
        <begin position="320"/>
        <end position="336"/>
    </location>
</feature>
<gene>
    <name evidence="7" type="ORF">R69658_02423</name>
    <name evidence="8" type="ORF">SAMN05192563_103357</name>
</gene>
<name>A0A1I7EMK7_9BURK</name>
<dbReference type="Proteomes" id="UP000198844">
    <property type="component" value="Unassembled WGS sequence"/>
</dbReference>
<accession>A0A1I7EMK7</accession>
<comment type="subcellular location">
    <subcellularLocation>
        <location evidence="1">Membrane</location>
        <topology evidence="1">Multi-pass membrane protein</topology>
    </subcellularLocation>
</comment>
<evidence type="ECO:0000256" key="3">
    <source>
        <dbReference type="ARBA" id="ARBA00022692"/>
    </source>
</evidence>
<evidence type="ECO:0000256" key="6">
    <source>
        <dbReference type="SAM" id="Phobius"/>
    </source>
</evidence>
<dbReference type="PANTHER" id="PTHR21716:SF64">
    <property type="entry name" value="AI-2 TRANSPORT PROTEIN TQSA"/>
    <property type="match status" value="1"/>
</dbReference>
<feature type="transmembrane region" description="Helical" evidence="6">
    <location>
        <begin position="202"/>
        <end position="222"/>
    </location>
</feature>
<feature type="transmembrane region" description="Helical" evidence="6">
    <location>
        <begin position="287"/>
        <end position="313"/>
    </location>
</feature>
<evidence type="ECO:0000256" key="1">
    <source>
        <dbReference type="ARBA" id="ARBA00004141"/>
    </source>
</evidence>
<evidence type="ECO:0000256" key="4">
    <source>
        <dbReference type="ARBA" id="ARBA00022989"/>
    </source>
</evidence>
<keyword evidence="5 6" id="KW-0472">Membrane</keyword>
<keyword evidence="3 6" id="KW-0812">Transmembrane</keyword>
<reference evidence="8 9" key="1">
    <citation type="submission" date="2016-10" db="EMBL/GenBank/DDBJ databases">
        <authorList>
            <person name="de Groot N.N."/>
        </authorList>
    </citation>
    <scope>NUCLEOTIDE SEQUENCE [LARGE SCALE GENOMIC DNA]</scope>
    <source>
        <strain evidence="8 9">LMG 27731</strain>
    </source>
</reference>
<feature type="transmembrane region" description="Helical" evidence="6">
    <location>
        <begin position="83"/>
        <end position="101"/>
    </location>
</feature>
<evidence type="ECO:0000313" key="9">
    <source>
        <dbReference type="Proteomes" id="UP000198844"/>
    </source>
</evidence>
<dbReference type="AlphaFoldDB" id="A0A1I7EMK7"/>
<dbReference type="PANTHER" id="PTHR21716">
    <property type="entry name" value="TRANSMEMBRANE PROTEIN"/>
    <property type="match status" value="1"/>
</dbReference>
<dbReference type="GO" id="GO:0016020">
    <property type="term" value="C:membrane"/>
    <property type="evidence" value="ECO:0007669"/>
    <property type="project" value="UniProtKB-SubCell"/>
</dbReference>
<proteinExistence type="inferred from homology"/>
<keyword evidence="4 6" id="KW-1133">Transmembrane helix</keyword>